<organism evidence="1 2">
    <name type="scientific">Aspergillus granulosus</name>
    <dbReference type="NCBI Taxonomy" id="176169"/>
    <lineage>
        <taxon>Eukaryota</taxon>
        <taxon>Fungi</taxon>
        <taxon>Dikarya</taxon>
        <taxon>Ascomycota</taxon>
        <taxon>Pezizomycotina</taxon>
        <taxon>Eurotiomycetes</taxon>
        <taxon>Eurotiomycetidae</taxon>
        <taxon>Eurotiales</taxon>
        <taxon>Aspergillaceae</taxon>
        <taxon>Aspergillus</taxon>
        <taxon>Aspergillus subgen. Nidulantes</taxon>
    </lineage>
</organism>
<sequence>MRLANPDECIQDALITREKLESQINSFLEKNQHAVDASRAQDKLGHTNAVSVERKQLPLAAKRKKKLIASIKARKEAMGNGIRTQENIAISIGRMSPTSIGFE</sequence>
<reference evidence="1 2" key="1">
    <citation type="submission" date="2024-07" db="EMBL/GenBank/DDBJ databases">
        <title>Section-level genome sequencing and comparative genomics of Aspergillus sections Usti and Cavernicolus.</title>
        <authorList>
            <consortium name="Lawrence Berkeley National Laboratory"/>
            <person name="Nybo J.L."/>
            <person name="Vesth T.C."/>
            <person name="Theobald S."/>
            <person name="Frisvad J.C."/>
            <person name="Larsen T.O."/>
            <person name="Kjaerboelling I."/>
            <person name="Rothschild-Mancinelli K."/>
            <person name="Lyhne E.K."/>
            <person name="Kogle M.E."/>
            <person name="Barry K."/>
            <person name="Clum A."/>
            <person name="Na H."/>
            <person name="Ledsgaard L."/>
            <person name="Lin J."/>
            <person name="Lipzen A."/>
            <person name="Kuo A."/>
            <person name="Riley R."/>
            <person name="Mondo S."/>
            <person name="Labutti K."/>
            <person name="Haridas S."/>
            <person name="Pangalinan J."/>
            <person name="Salamov A.A."/>
            <person name="Simmons B.A."/>
            <person name="Magnuson J.K."/>
            <person name="Chen J."/>
            <person name="Drula E."/>
            <person name="Henrissat B."/>
            <person name="Wiebenga A."/>
            <person name="Lubbers R.J."/>
            <person name="Gomes A.C."/>
            <person name="Makela M.R."/>
            <person name="Stajich J."/>
            <person name="Grigoriev I.V."/>
            <person name="Mortensen U.H."/>
            <person name="De Vries R.P."/>
            <person name="Baker S.E."/>
            <person name="Andersen M.R."/>
        </authorList>
    </citation>
    <scope>NUCLEOTIDE SEQUENCE [LARGE SCALE GENOMIC DNA]</scope>
    <source>
        <strain evidence="1 2">CBS 588.65</strain>
    </source>
</reference>
<name>A0ABR4GRN2_9EURO</name>
<protein>
    <submittedName>
        <fullName evidence="1">Uncharacterized protein</fullName>
    </submittedName>
</protein>
<comment type="caution">
    <text evidence="1">The sequence shown here is derived from an EMBL/GenBank/DDBJ whole genome shotgun (WGS) entry which is preliminary data.</text>
</comment>
<evidence type="ECO:0000313" key="1">
    <source>
        <dbReference type="EMBL" id="KAL2801672.1"/>
    </source>
</evidence>
<evidence type="ECO:0000313" key="2">
    <source>
        <dbReference type="Proteomes" id="UP001610334"/>
    </source>
</evidence>
<accession>A0ABR4GRN2</accession>
<gene>
    <name evidence="1" type="ORF">BJX63DRAFT_438591</name>
</gene>
<keyword evidence="2" id="KW-1185">Reference proteome</keyword>
<dbReference type="EMBL" id="JBFXLT010000269">
    <property type="protein sequence ID" value="KAL2801672.1"/>
    <property type="molecule type" value="Genomic_DNA"/>
</dbReference>
<proteinExistence type="predicted"/>
<dbReference type="Proteomes" id="UP001610334">
    <property type="component" value="Unassembled WGS sequence"/>
</dbReference>